<sequence length="249" mass="28669">MDAGYLSRIVARFEKRGWIRRDRGEDARARPISLTDSGRAIFDRMNGRQRDAIADMVRDLTPIDREDLIRSMARIRLHLSTTSAAGEVTIRSFRNGDLGWMVQRQAQFYDAHYGWGLQLEATAAEIVAAFLRNYNPHRSHCWIAELDGVMAGSLMLSDEGEDLPRLRLVFVEPFARRRGIGDQMLIEAIRFAREAGHRGIRLWTHTVLDAARRLYTRHGFAHTESAIHYEFGEPEEGETWEIRFEGRGQ</sequence>
<keyword evidence="5" id="KW-1185">Reference proteome</keyword>
<dbReference type="InterPro" id="IPR050769">
    <property type="entry name" value="NAT_camello-type"/>
</dbReference>
<reference evidence="4 5" key="1">
    <citation type="submission" date="2018-09" db="EMBL/GenBank/DDBJ databases">
        <title>Altererythrobacter spongiae sp. nov., isolated from a marine sponge.</title>
        <authorList>
            <person name="Zhuang L."/>
            <person name="Luo L."/>
        </authorList>
    </citation>
    <scope>NUCLEOTIDE SEQUENCE [LARGE SCALE GENOMIC DNA]</scope>
    <source>
        <strain evidence="4 5">HN-Y73</strain>
    </source>
</reference>
<dbReference type="PROSITE" id="PS50995">
    <property type="entry name" value="HTH_MARR_2"/>
    <property type="match status" value="1"/>
</dbReference>
<dbReference type="GO" id="GO:0008080">
    <property type="term" value="F:N-acetyltransferase activity"/>
    <property type="evidence" value="ECO:0007669"/>
    <property type="project" value="InterPro"/>
</dbReference>
<dbReference type="EMBL" id="RAPF01000006">
    <property type="protein sequence ID" value="RKF19425.1"/>
    <property type="molecule type" value="Genomic_DNA"/>
</dbReference>
<dbReference type="CDD" id="cd04301">
    <property type="entry name" value="NAT_SF"/>
    <property type="match status" value="1"/>
</dbReference>
<dbReference type="SUPFAM" id="SSF46785">
    <property type="entry name" value="Winged helix' DNA-binding domain"/>
    <property type="match status" value="1"/>
</dbReference>
<evidence type="ECO:0000259" key="3">
    <source>
        <dbReference type="PROSITE" id="PS51186"/>
    </source>
</evidence>
<dbReference type="SUPFAM" id="SSF55729">
    <property type="entry name" value="Acyl-CoA N-acyltransferases (Nat)"/>
    <property type="match status" value="1"/>
</dbReference>
<dbReference type="Proteomes" id="UP000284395">
    <property type="component" value="Unassembled WGS sequence"/>
</dbReference>
<feature type="domain" description="N-acetyltransferase" evidence="3">
    <location>
        <begin position="101"/>
        <end position="241"/>
    </location>
</feature>
<feature type="domain" description="HTH marR-type" evidence="2">
    <location>
        <begin position="1"/>
        <end position="77"/>
    </location>
</feature>
<dbReference type="AlphaFoldDB" id="A0A420EFE7"/>
<evidence type="ECO:0000313" key="5">
    <source>
        <dbReference type="Proteomes" id="UP000284395"/>
    </source>
</evidence>
<dbReference type="Gene3D" id="1.10.10.10">
    <property type="entry name" value="Winged helix-like DNA-binding domain superfamily/Winged helix DNA-binding domain"/>
    <property type="match status" value="1"/>
</dbReference>
<evidence type="ECO:0000313" key="4">
    <source>
        <dbReference type="EMBL" id="RKF19425.1"/>
    </source>
</evidence>
<proteinExistence type="predicted"/>
<name>A0A420EFE7_9SPHN</name>
<evidence type="ECO:0000259" key="2">
    <source>
        <dbReference type="PROSITE" id="PS50995"/>
    </source>
</evidence>
<accession>A0A420EFE7</accession>
<dbReference type="Gene3D" id="3.40.630.30">
    <property type="match status" value="1"/>
</dbReference>
<dbReference type="PROSITE" id="PS51186">
    <property type="entry name" value="GNAT"/>
    <property type="match status" value="1"/>
</dbReference>
<gene>
    <name evidence="4" type="ORF">D6851_12200</name>
</gene>
<dbReference type="InterPro" id="IPR000182">
    <property type="entry name" value="GNAT_dom"/>
</dbReference>
<keyword evidence="1 4" id="KW-0808">Transferase</keyword>
<dbReference type="PANTHER" id="PTHR13947">
    <property type="entry name" value="GNAT FAMILY N-ACETYLTRANSFERASE"/>
    <property type="match status" value="1"/>
</dbReference>
<protein>
    <submittedName>
        <fullName evidence="4">GNAT family N-acetyltransferase</fullName>
    </submittedName>
</protein>
<dbReference type="GO" id="GO:0003700">
    <property type="term" value="F:DNA-binding transcription factor activity"/>
    <property type="evidence" value="ECO:0007669"/>
    <property type="project" value="InterPro"/>
</dbReference>
<comment type="caution">
    <text evidence="4">The sequence shown here is derived from an EMBL/GenBank/DDBJ whole genome shotgun (WGS) entry which is preliminary data.</text>
</comment>
<evidence type="ECO:0000256" key="1">
    <source>
        <dbReference type="ARBA" id="ARBA00022679"/>
    </source>
</evidence>
<dbReference type="InterPro" id="IPR036390">
    <property type="entry name" value="WH_DNA-bd_sf"/>
</dbReference>
<organism evidence="4 5">
    <name type="scientific">Altericroceibacterium spongiae</name>
    <dbReference type="NCBI Taxonomy" id="2320269"/>
    <lineage>
        <taxon>Bacteria</taxon>
        <taxon>Pseudomonadati</taxon>
        <taxon>Pseudomonadota</taxon>
        <taxon>Alphaproteobacteria</taxon>
        <taxon>Sphingomonadales</taxon>
        <taxon>Erythrobacteraceae</taxon>
        <taxon>Altericroceibacterium</taxon>
    </lineage>
</organism>
<dbReference type="InterPro" id="IPR016181">
    <property type="entry name" value="Acyl_CoA_acyltransferase"/>
</dbReference>
<dbReference type="InterPro" id="IPR000835">
    <property type="entry name" value="HTH_MarR-typ"/>
</dbReference>
<dbReference type="InterPro" id="IPR036388">
    <property type="entry name" value="WH-like_DNA-bd_sf"/>
</dbReference>
<dbReference type="Pfam" id="PF00583">
    <property type="entry name" value="Acetyltransf_1"/>
    <property type="match status" value="1"/>
</dbReference>
<dbReference type="PANTHER" id="PTHR13947:SF37">
    <property type="entry name" value="LD18367P"/>
    <property type="match status" value="1"/>
</dbReference>